<dbReference type="InterPro" id="IPR010049">
    <property type="entry name" value="MTA_SAH_Nsdase"/>
</dbReference>
<dbReference type="Proteomes" id="UP000886785">
    <property type="component" value="Unassembled WGS sequence"/>
</dbReference>
<keyword evidence="4 7" id="KW-0378">Hydrolase</keyword>
<dbReference type="AlphaFoldDB" id="A0A9D1DNZ0"/>
<evidence type="ECO:0000256" key="5">
    <source>
        <dbReference type="ARBA" id="ARBA00023167"/>
    </source>
</evidence>
<evidence type="ECO:0000256" key="2">
    <source>
        <dbReference type="ARBA" id="ARBA00011974"/>
    </source>
</evidence>
<dbReference type="PANTHER" id="PTHR46832:SF1">
    <property type="entry name" value="5'-METHYLTHIOADENOSINE_S-ADENOSYLHOMOCYSTEINE NUCLEOSIDASE"/>
    <property type="match status" value="1"/>
</dbReference>
<dbReference type="NCBIfam" id="TIGR01704">
    <property type="entry name" value="MTA_SAH-Nsdase"/>
    <property type="match status" value="1"/>
</dbReference>
<sequence>MIGIIGAMAIEIETLRERMEDCTVQETAGISFFRGKLHGVDCAAAYSSPGKVNAAACTQIMISQYQPSAVINTGVAGGIGDGIHVGDLVVSSAVVQHDIDTTAVGDEIGLISGINRVRIPADDALTEAIIQAAPAVYDGRIHSGIIATGDQFIADSQKLRWIADTFGALACEMESGSIGQVCFLNGIPFAAIRAISDNGNEDAGMTYAQFAEIAAHKSAELLYRILPDLAAR</sequence>
<evidence type="ECO:0000256" key="3">
    <source>
        <dbReference type="ARBA" id="ARBA00022605"/>
    </source>
</evidence>
<dbReference type="Gene3D" id="3.40.50.1580">
    <property type="entry name" value="Nucleoside phosphorylase domain"/>
    <property type="match status" value="1"/>
</dbReference>
<dbReference type="GO" id="GO:0005829">
    <property type="term" value="C:cytosol"/>
    <property type="evidence" value="ECO:0007669"/>
    <property type="project" value="TreeGrafter"/>
</dbReference>
<dbReference type="GO" id="GO:0009164">
    <property type="term" value="P:nucleoside catabolic process"/>
    <property type="evidence" value="ECO:0007669"/>
    <property type="project" value="InterPro"/>
</dbReference>
<dbReference type="EC" id="3.2.2.9" evidence="2"/>
<dbReference type="GO" id="GO:0019509">
    <property type="term" value="P:L-methionine salvage from methylthioadenosine"/>
    <property type="evidence" value="ECO:0007669"/>
    <property type="project" value="InterPro"/>
</dbReference>
<protein>
    <recommendedName>
        <fullName evidence="2">adenosylhomocysteine nucleosidase</fullName>
        <ecNumber evidence="2">3.2.2.9</ecNumber>
    </recommendedName>
</protein>
<evidence type="ECO:0000256" key="4">
    <source>
        <dbReference type="ARBA" id="ARBA00022801"/>
    </source>
</evidence>
<dbReference type="InterPro" id="IPR000845">
    <property type="entry name" value="Nucleoside_phosphorylase_d"/>
</dbReference>
<comment type="caution">
    <text evidence="7">The sequence shown here is derived from an EMBL/GenBank/DDBJ whole genome shotgun (WGS) entry which is preliminary data.</text>
</comment>
<evidence type="ECO:0000256" key="1">
    <source>
        <dbReference type="ARBA" id="ARBA00004945"/>
    </source>
</evidence>
<dbReference type="InterPro" id="IPR035994">
    <property type="entry name" value="Nucleoside_phosphorylase_sf"/>
</dbReference>
<dbReference type="NCBIfam" id="NF004079">
    <property type="entry name" value="PRK05584.1"/>
    <property type="match status" value="1"/>
</dbReference>
<evidence type="ECO:0000259" key="6">
    <source>
        <dbReference type="Pfam" id="PF01048"/>
    </source>
</evidence>
<comment type="pathway">
    <text evidence="1">Amino-acid biosynthesis; L-methionine biosynthesis via salvage pathway; S-methyl-5-thio-alpha-D-ribose 1-phosphate from S-methyl-5'-thioadenosine (hydrolase route): step 1/2.</text>
</comment>
<name>A0A9D1DNZ0_9FIRM</name>
<dbReference type="Pfam" id="PF01048">
    <property type="entry name" value="PNP_UDP_1"/>
    <property type="match status" value="1"/>
</dbReference>
<proteinExistence type="predicted"/>
<reference evidence="7" key="1">
    <citation type="submission" date="2020-10" db="EMBL/GenBank/DDBJ databases">
        <authorList>
            <person name="Gilroy R."/>
        </authorList>
    </citation>
    <scope>NUCLEOTIDE SEQUENCE</scope>
    <source>
        <strain evidence="7">ChiSjej1B19-7085</strain>
    </source>
</reference>
<dbReference type="GO" id="GO:0019284">
    <property type="term" value="P:L-methionine salvage from S-adenosylmethionine"/>
    <property type="evidence" value="ECO:0007669"/>
    <property type="project" value="TreeGrafter"/>
</dbReference>
<dbReference type="EMBL" id="DVHF01000022">
    <property type="protein sequence ID" value="HIR56382.1"/>
    <property type="molecule type" value="Genomic_DNA"/>
</dbReference>
<keyword evidence="3" id="KW-0028">Amino-acid biosynthesis</keyword>
<keyword evidence="7" id="KW-0326">Glycosidase</keyword>
<feature type="domain" description="Nucleoside phosphorylase" evidence="6">
    <location>
        <begin position="2"/>
        <end position="226"/>
    </location>
</feature>
<gene>
    <name evidence="7" type="ORF">IAA54_01840</name>
</gene>
<dbReference type="PANTHER" id="PTHR46832">
    <property type="entry name" value="5'-METHYLTHIOADENOSINE/S-ADENOSYLHOMOCYSTEINE NUCLEOSIDASE"/>
    <property type="match status" value="1"/>
</dbReference>
<dbReference type="GO" id="GO:0008782">
    <property type="term" value="F:adenosylhomocysteine nucleosidase activity"/>
    <property type="evidence" value="ECO:0007669"/>
    <property type="project" value="UniProtKB-EC"/>
</dbReference>
<keyword evidence="5" id="KW-0486">Methionine biosynthesis</keyword>
<accession>A0A9D1DNZ0</accession>
<dbReference type="CDD" id="cd09008">
    <property type="entry name" value="MTAN"/>
    <property type="match status" value="1"/>
</dbReference>
<evidence type="ECO:0000313" key="7">
    <source>
        <dbReference type="EMBL" id="HIR56382.1"/>
    </source>
</evidence>
<evidence type="ECO:0000313" key="8">
    <source>
        <dbReference type="Proteomes" id="UP000886785"/>
    </source>
</evidence>
<organism evidence="7 8">
    <name type="scientific">Candidatus Gallacutalibacter pullicola</name>
    <dbReference type="NCBI Taxonomy" id="2840830"/>
    <lineage>
        <taxon>Bacteria</taxon>
        <taxon>Bacillati</taxon>
        <taxon>Bacillota</taxon>
        <taxon>Clostridia</taxon>
        <taxon>Eubacteriales</taxon>
        <taxon>Candidatus Gallacutalibacter</taxon>
    </lineage>
</organism>
<dbReference type="SUPFAM" id="SSF53167">
    <property type="entry name" value="Purine and uridine phosphorylases"/>
    <property type="match status" value="1"/>
</dbReference>
<dbReference type="GO" id="GO:0008930">
    <property type="term" value="F:methylthioadenosine nucleosidase activity"/>
    <property type="evidence" value="ECO:0007669"/>
    <property type="project" value="InterPro"/>
</dbReference>
<reference evidence="7" key="2">
    <citation type="journal article" date="2021" name="PeerJ">
        <title>Extensive microbial diversity within the chicken gut microbiome revealed by metagenomics and culture.</title>
        <authorList>
            <person name="Gilroy R."/>
            <person name="Ravi A."/>
            <person name="Getino M."/>
            <person name="Pursley I."/>
            <person name="Horton D.L."/>
            <person name="Alikhan N.F."/>
            <person name="Baker D."/>
            <person name="Gharbi K."/>
            <person name="Hall N."/>
            <person name="Watson M."/>
            <person name="Adriaenssens E.M."/>
            <person name="Foster-Nyarko E."/>
            <person name="Jarju S."/>
            <person name="Secka A."/>
            <person name="Antonio M."/>
            <person name="Oren A."/>
            <person name="Chaudhuri R.R."/>
            <person name="La Ragione R."/>
            <person name="Hildebrand F."/>
            <person name="Pallen M.J."/>
        </authorList>
    </citation>
    <scope>NUCLEOTIDE SEQUENCE</scope>
    <source>
        <strain evidence="7">ChiSjej1B19-7085</strain>
    </source>
</reference>